<dbReference type="InterPro" id="IPR045278">
    <property type="entry name" value="CRS1/CFM2/CFM3"/>
</dbReference>
<keyword evidence="4" id="KW-0508">mRNA splicing</keyword>
<keyword evidence="5" id="KW-0687">Ribonucleoprotein</keyword>
<dbReference type="EMBL" id="QGKX02001521">
    <property type="protein sequence ID" value="KAF3512176.1"/>
    <property type="molecule type" value="Genomic_DNA"/>
</dbReference>
<dbReference type="GO" id="GO:0000375">
    <property type="term" value="P:RNA splicing, via transesterification reactions"/>
    <property type="evidence" value="ECO:0007669"/>
    <property type="project" value="InterPro"/>
</dbReference>
<dbReference type="GO" id="GO:0006397">
    <property type="term" value="P:mRNA processing"/>
    <property type="evidence" value="ECO:0007669"/>
    <property type="project" value="UniProtKB-KW"/>
</dbReference>
<keyword evidence="2" id="KW-0677">Repeat</keyword>
<comment type="caution">
    <text evidence="6">The sequence shown here is derived from an EMBL/GenBank/DDBJ whole genome shotgun (WGS) entry which is preliminary data.</text>
</comment>
<evidence type="ECO:0000256" key="5">
    <source>
        <dbReference type="ARBA" id="ARBA00023274"/>
    </source>
</evidence>
<sequence>MADDFKKPTGGILLSRNKDYLAFYRGKNILLREVTEALMEQEKFLRSLQNEEEEALLRAGSSA</sequence>
<dbReference type="GO" id="GO:1990904">
    <property type="term" value="C:ribonucleoprotein complex"/>
    <property type="evidence" value="ECO:0007669"/>
    <property type="project" value="UniProtKB-KW"/>
</dbReference>
<organism evidence="6 7">
    <name type="scientific">Brassica cretica</name>
    <name type="common">Mustard</name>
    <dbReference type="NCBI Taxonomy" id="69181"/>
    <lineage>
        <taxon>Eukaryota</taxon>
        <taxon>Viridiplantae</taxon>
        <taxon>Streptophyta</taxon>
        <taxon>Embryophyta</taxon>
        <taxon>Tracheophyta</taxon>
        <taxon>Spermatophyta</taxon>
        <taxon>Magnoliopsida</taxon>
        <taxon>eudicotyledons</taxon>
        <taxon>Gunneridae</taxon>
        <taxon>Pentapetalae</taxon>
        <taxon>rosids</taxon>
        <taxon>malvids</taxon>
        <taxon>Brassicales</taxon>
        <taxon>Brassicaceae</taxon>
        <taxon>Brassiceae</taxon>
        <taxon>Brassica</taxon>
    </lineage>
</organism>
<evidence type="ECO:0000313" key="7">
    <source>
        <dbReference type="Proteomes" id="UP000712600"/>
    </source>
</evidence>
<accession>A0A8S9P7W0</accession>
<evidence type="ECO:0000256" key="3">
    <source>
        <dbReference type="ARBA" id="ARBA00022946"/>
    </source>
</evidence>
<evidence type="ECO:0000256" key="2">
    <source>
        <dbReference type="ARBA" id="ARBA00022737"/>
    </source>
</evidence>
<dbReference type="PANTHER" id="PTHR31846:SF19">
    <property type="entry name" value="CRM-DOMAIN CONTAINING FACTOR CFM3A, CHLOROPLASTIC_MITOCHONDRIAL"/>
    <property type="match status" value="1"/>
</dbReference>
<dbReference type="Proteomes" id="UP000712600">
    <property type="component" value="Unassembled WGS sequence"/>
</dbReference>
<gene>
    <name evidence="6" type="ORF">F2Q69_00002300</name>
</gene>
<dbReference type="OrthoDB" id="10592518at2759"/>
<dbReference type="GO" id="GO:0003729">
    <property type="term" value="F:mRNA binding"/>
    <property type="evidence" value="ECO:0007669"/>
    <property type="project" value="InterPro"/>
</dbReference>
<dbReference type="PANTHER" id="PTHR31846">
    <property type="entry name" value="CRS1 / YHBY (CRM) DOMAIN-CONTAINING PROTEIN"/>
    <property type="match status" value="1"/>
</dbReference>
<reference evidence="6" key="1">
    <citation type="submission" date="2019-12" db="EMBL/GenBank/DDBJ databases">
        <title>Genome sequencing and annotation of Brassica cretica.</title>
        <authorList>
            <person name="Studholme D.J."/>
            <person name="Sarris P."/>
        </authorList>
    </citation>
    <scope>NUCLEOTIDE SEQUENCE</scope>
    <source>
        <strain evidence="6">PFS-109/04</strain>
        <tissue evidence="6">Leaf</tissue>
    </source>
</reference>
<evidence type="ECO:0000313" key="6">
    <source>
        <dbReference type="EMBL" id="KAF3512176.1"/>
    </source>
</evidence>
<keyword evidence="3" id="KW-0809">Transit peptide</keyword>
<dbReference type="AlphaFoldDB" id="A0A8S9P7W0"/>
<evidence type="ECO:0000256" key="4">
    <source>
        <dbReference type="ARBA" id="ARBA00023187"/>
    </source>
</evidence>
<name>A0A8S9P7W0_BRACR</name>
<proteinExistence type="predicted"/>
<protein>
    <submittedName>
        <fullName evidence="6">Uncharacterized protein</fullName>
    </submittedName>
</protein>
<evidence type="ECO:0000256" key="1">
    <source>
        <dbReference type="ARBA" id="ARBA00022664"/>
    </source>
</evidence>
<keyword evidence="1" id="KW-0507">mRNA processing</keyword>